<name>A0A151WWY4_9HYME</name>
<dbReference type="STRING" id="64791.A0A151WWY4"/>
<dbReference type="Proteomes" id="UP000075809">
    <property type="component" value="Unassembled WGS sequence"/>
</dbReference>
<feature type="region of interest" description="Disordered" evidence="1">
    <location>
        <begin position="1"/>
        <end position="25"/>
    </location>
</feature>
<accession>A0A151WWY4</accession>
<evidence type="ECO:0000256" key="1">
    <source>
        <dbReference type="SAM" id="MobiDB-lite"/>
    </source>
</evidence>
<feature type="non-terminal residue" evidence="2">
    <location>
        <position position="1"/>
    </location>
</feature>
<evidence type="ECO:0000313" key="3">
    <source>
        <dbReference type="Proteomes" id="UP000075809"/>
    </source>
</evidence>
<keyword evidence="3" id="KW-1185">Reference proteome</keyword>
<protein>
    <submittedName>
        <fullName evidence="2">Uncharacterized protein</fullName>
    </submittedName>
</protein>
<sequence>STYSENRSIGSRRDSSRGRTRSVSSIGGLSVKDVDMVRKLVLEKERKERKLNIVIKGITEEEAGEMKDAERNKEWSRKGSYEEHIKELRRKGKLAVRKVWGLGERWCRNDFKRRWNLFKYLVQSVMAYGVEIWGWEEKVELEKVMLDYVRECWEEKENNRWRDLYGQDRMGYYNRNGWGIEAREVRGGSKGFEEEPVNRERDLQRQWEEGKIRNARYNVRYKTWETIMETPKMEHLYI</sequence>
<gene>
    <name evidence="2" type="ORF">ALC60_08438</name>
</gene>
<dbReference type="EMBL" id="KQ982673">
    <property type="protein sequence ID" value="KYQ52424.1"/>
    <property type="molecule type" value="Genomic_DNA"/>
</dbReference>
<dbReference type="AlphaFoldDB" id="A0A151WWY4"/>
<organism evidence="2 3">
    <name type="scientific">Mycetomoellerius zeteki</name>
    <dbReference type="NCBI Taxonomy" id="64791"/>
    <lineage>
        <taxon>Eukaryota</taxon>
        <taxon>Metazoa</taxon>
        <taxon>Ecdysozoa</taxon>
        <taxon>Arthropoda</taxon>
        <taxon>Hexapoda</taxon>
        <taxon>Insecta</taxon>
        <taxon>Pterygota</taxon>
        <taxon>Neoptera</taxon>
        <taxon>Endopterygota</taxon>
        <taxon>Hymenoptera</taxon>
        <taxon>Apocrita</taxon>
        <taxon>Aculeata</taxon>
        <taxon>Formicoidea</taxon>
        <taxon>Formicidae</taxon>
        <taxon>Myrmicinae</taxon>
        <taxon>Mycetomoellerius</taxon>
    </lineage>
</organism>
<evidence type="ECO:0000313" key="2">
    <source>
        <dbReference type="EMBL" id="KYQ52424.1"/>
    </source>
</evidence>
<proteinExistence type="predicted"/>
<reference evidence="2 3" key="1">
    <citation type="submission" date="2015-09" db="EMBL/GenBank/DDBJ databases">
        <title>Trachymyrmex zeteki WGS genome.</title>
        <authorList>
            <person name="Nygaard S."/>
            <person name="Hu H."/>
            <person name="Boomsma J."/>
            <person name="Zhang G."/>
        </authorList>
    </citation>
    <scope>NUCLEOTIDE SEQUENCE [LARGE SCALE GENOMIC DNA]</scope>
    <source>
        <strain evidence="2">Tzet28-1</strain>
        <tissue evidence="2">Whole body</tissue>
    </source>
</reference>